<dbReference type="EMBL" id="VJMI01019310">
    <property type="protein sequence ID" value="KAF0707665.1"/>
    <property type="molecule type" value="Genomic_DNA"/>
</dbReference>
<organism evidence="2 3">
    <name type="scientific">Aphanomyces astaci</name>
    <name type="common">Crayfish plague agent</name>
    <dbReference type="NCBI Taxonomy" id="112090"/>
    <lineage>
        <taxon>Eukaryota</taxon>
        <taxon>Sar</taxon>
        <taxon>Stramenopiles</taxon>
        <taxon>Oomycota</taxon>
        <taxon>Saprolegniomycetes</taxon>
        <taxon>Saprolegniales</taxon>
        <taxon>Verrucalvaceae</taxon>
        <taxon>Aphanomyces</taxon>
    </lineage>
</organism>
<feature type="region of interest" description="Disordered" evidence="1">
    <location>
        <begin position="1"/>
        <end position="33"/>
    </location>
</feature>
<reference evidence="2 3" key="1">
    <citation type="submission" date="2019-06" db="EMBL/GenBank/DDBJ databases">
        <title>Genomics analysis of Aphanomyces spp. identifies a new class of oomycete effector associated with host adaptation.</title>
        <authorList>
            <person name="Gaulin E."/>
        </authorList>
    </citation>
    <scope>NUCLEOTIDE SEQUENCE [LARGE SCALE GENOMIC DNA]</scope>
    <source>
        <strain evidence="2 3">E</strain>
    </source>
</reference>
<evidence type="ECO:0000313" key="2">
    <source>
        <dbReference type="EMBL" id="KAF0707665.1"/>
    </source>
</evidence>
<evidence type="ECO:0000313" key="3">
    <source>
        <dbReference type="Proteomes" id="UP000469452"/>
    </source>
</evidence>
<sequence length="320" mass="34799">MLANERKTKPRIDFGGSIRHPSTRSTTQDTDLVPAESQNALRRKQLIHVSDCDEAKKKLQAIWDDPPANAPNIDDDGDASWGPVVLCAAITWDDFQGWLNRNEGRVRRWVFEPLADGTGKGQVVLYSIPSFVHSETAGQISYSIIEQIQAAGNDIWLGRTVKPATDPTCRTGDRGQEPDCCLTPAGLAVGGAVLEAANNHPYPNVIVEIAYKNDNLGRLRAKLGRWMHNTSVQVAIGIKINAINTNRTAILCQRGQPNQEVAFGHPRLPPLAISFPLALIYTGVAMPPALAALANPQISIDLIALRTFIDGILLEEAAAH</sequence>
<comment type="caution">
    <text evidence="2">The sequence shown here is derived from an EMBL/GenBank/DDBJ whole genome shotgun (WGS) entry which is preliminary data.</text>
</comment>
<protein>
    <recommendedName>
        <fullName evidence="4">Restriction endonuclease domain-containing protein</fullName>
    </recommendedName>
</protein>
<evidence type="ECO:0000256" key="1">
    <source>
        <dbReference type="SAM" id="MobiDB-lite"/>
    </source>
</evidence>
<proteinExistence type="predicted"/>
<name>A0A6A4ZBJ6_APHAT</name>
<accession>A0A6A4ZBJ6</accession>
<dbReference type="Proteomes" id="UP000469452">
    <property type="component" value="Unassembled WGS sequence"/>
</dbReference>
<feature type="compositionally biased region" description="Polar residues" evidence="1">
    <location>
        <begin position="23"/>
        <end position="33"/>
    </location>
</feature>
<dbReference type="VEuPathDB" id="FungiDB:H257_06420"/>
<dbReference type="AlphaFoldDB" id="A0A6A4ZBJ6"/>
<gene>
    <name evidence="2" type="ORF">AaE_013508</name>
</gene>
<evidence type="ECO:0008006" key="4">
    <source>
        <dbReference type="Google" id="ProtNLM"/>
    </source>
</evidence>
<feature type="compositionally biased region" description="Basic and acidic residues" evidence="1">
    <location>
        <begin position="1"/>
        <end position="12"/>
    </location>
</feature>